<keyword evidence="6" id="KW-0597">Phosphoprotein</keyword>
<dbReference type="PRINTS" id="PR00032">
    <property type="entry name" value="HTHARAC"/>
</dbReference>
<dbReference type="Proteomes" id="UP001652394">
    <property type="component" value="Unassembled WGS sequence"/>
</dbReference>
<evidence type="ECO:0000256" key="1">
    <source>
        <dbReference type="ARBA" id="ARBA00018672"/>
    </source>
</evidence>
<dbReference type="SUPFAM" id="SSF46689">
    <property type="entry name" value="Homeodomain-like"/>
    <property type="match status" value="2"/>
</dbReference>
<name>A0ABT2T785_9FIRM</name>
<dbReference type="PROSITE" id="PS00041">
    <property type="entry name" value="HTH_ARAC_FAMILY_1"/>
    <property type="match status" value="1"/>
</dbReference>
<dbReference type="InterPro" id="IPR018060">
    <property type="entry name" value="HTH_AraC"/>
</dbReference>
<feature type="modified residue" description="4-aspartylphosphate" evidence="6">
    <location>
        <position position="54"/>
    </location>
</feature>
<dbReference type="SUPFAM" id="SSF52172">
    <property type="entry name" value="CheY-like"/>
    <property type="match status" value="1"/>
</dbReference>
<gene>
    <name evidence="9" type="ORF">OCV51_00330</name>
</gene>
<dbReference type="PROSITE" id="PS50110">
    <property type="entry name" value="RESPONSE_REGULATORY"/>
    <property type="match status" value="1"/>
</dbReference>
<comment type="function">
    <text evidence="5">May play the central regulatory role in sporulation. It may be an element of the effector pathway responsible for the activation of sporulation genes in response to nutritional stress. Spo0A may act in concert with spo0H (a sigma factor) to control the expression of some genes that are critical to the sporulation process.</text>
</comment>
<proteinExistence type="predicted"/>
<dbReference type="PANTHER" id="PTHR43280">
    <property type="entry name" value="ARAC-FAMILY TRANSCRIPTIONAL REGULATOR"/>
    <property type="match status" value="1"/>
</dbReference>
<evidence type="ECO:0000256" key="6">
    <source>
        <dbReference type="PROSITE-ProRule" id="PRU00169"/>
    </source>
</evidence>
<dbReference type="Gene3D" id="1.10.10.60">
    <property type="entry name" value="Homeodomain-like"/>
    <property type="match status" value="2"/>
</dbReference>
<evidence type="ECO:0000256" key="5">
    <source>
        <dbReference type="ARBA" id="ARBA00024867"/>
    </source>
</evidence>
<dbReference type="InterPro" id="IPR020449">
    <property type="entry name" value="Tscrpt_reg_AraC-type_HTH"/>
</dbReference>
<evidence type="ECO:0000256" key="4">
    <source>
        <dbReference type="ARBA" id="ARBA00023163"/>
    </source>
</evidence>
<dbReference type="InterPro" id="IPR001789">
    <property type="entry name" value="Sig_transdc_resp-reg_receiver"/>
</dbReference>
<dbReference type="Gene3D" id="3.40.50.2300">
    <property type="match status" value="1"/>
</dbReference>
<keyword evidence="2" id="KW-0805">Transcription regulation</keyword>
<organism evidence="9 10">
    <name type="scientific">Faecalicatena acetigenes</name>
    <dbReference type="NCBI Taxonomy" id="2981790"/>
    <lineage>
        <taxon>Bacteria</taxon>
        <taxon>Bacillati</taxon>
        <taxon>Bacillota</taxon>
        <taxon>Clostridia</taxon>
        <taxon>Lachnospirales</taxon>
        <taxon>Lachnospiraceae</taxon>
        <taxon>Faecalicatena</taxon>
    </lineage>
</organism>
<reference evidence="9 10" key="1">
    <citation type="journal article" date="2021" name="ISME Commun">
        <title>Automated analysis of genomic sequences facilitates high-throughput and comprehensive description of bacteria.</title>
        <authorList>
            <person name="Hitch T.C.A."/>
        </authorList>
    </citation>
    <scope>NUCLEOTIDE SEQUENCE [LARGE SCALE GENOMIC DNA]</scope>
    <source>
        <strain evidence="9 10">H2_18</strain>
    </source>
</reference>
<dbReference type="InterPro" id="IPR011006">
    <property type="entry name" value="CheY-like_superfamily"/>
</dbReference>
<evidence type="ECO:0000256" key="2">
    <source>
        <dbReference type="ARBA" id="ARBA00023015"/>
    </source>
</evidence>
<keyword evidence="4" id="KW-0804">Transcription</keyword>
<protein>
    <recommendedName>
        <fullName evidence="1">Stage 0 sporulation protein A homolog</fullName>
    </recommendedName>
</protein>
<sequence>MNILIVDDQTSVLDGLLHGIHFDLLKINHVYTATNVSDAKQIMCSHKIHILMSDIEMPGENGLVLNKWVAENYPSIIRILLTSHAVFDYAKEAMKLGCFDYIVQPAPYHEIESTLTRAVSKVLTQKQLSDYYHLETLSNIVLNLFSSNPSNKQHSLVSLNQMGYTVNAESTVQAVIIDIYPYLHSTDPVFSDSSLFVTLMEGAARAFTVQGVYPLICLNRFRQFVLLLVTNTPSLECIPKELFDAFYQDITTQISNELSCYITPCDQIKNIRELILPAHQTALNNVTKRPGLYFSEQNISIPDNTSLSENAARWTRLIDNSQFAALEENIFSFLEYNAFLNHFNLEALSQFHQELTKLFFIYSYNHKIDIMSLFSEDYSYNDYMSCFKDVEALKTGISYLINAISSSSCEDESKDTVQRSIDYILANLSKDISVKDVAEYVCFSPEYFSKLFKKETGENVKNYILRIKVEAAKDLLKNPNIPVSMVASELGYSNFSHFTQMFKKHEGVTPSEYRKNCSEHHS</sequence>
<evidence type="ECO:0000259" key="7">
    <source>
        <dbReference type="PROSITE" id="PS01124"/>
    </source>
</evidence>
<dbReference type="PANTHER" id="PTHR43280:SF2">
    <property type="entry name" value="HTH-TYPE TRANSCRIPTIONAL REGULATOR EXSA"/>
    <property type="match status" value="1"/>
</dbReference>
<dbReference type="Pfam" id="PF00072">
    <property type="entry name" value="Response_reg"/>
    <property type="match status" value="1"/>
</dbReference>
<dbReference type="RefSeq" id="WP_059067478.1">
    <property type="nucleotide sequence ID" value="NZ_JAOQJX010000001.1"/>
</dbReference>
<feature type="domain" description="Response regulatory" evidence="8">
    <location>
        <begin position="2"/>
        <end position="119"/>
    </location>
</feature>
<evidence type="ECO:0000313" key="10">
    <source>
        <dbReference type="Proteomes" id="UP001652394"/>
    </source>
</evidence>
<dbReference type="Pfam" id="PF12833">
    <property type="entry name" value="HTH_18"/>
    <property type="match status" value="1"/>
</dbReference>
<dbReference type="EMBL" id="JAOQJX010000001">
    <property type="protein sequence ID" value="MCU6746118.1"/>
    <property type="molecule type" value="Genomic_DNA"/>
</dbReference>
<dbReference type="CDD" id="cd17536">
    <property type="entry name" value="REC_YesN-like"/>
    <property type="match status" value="1"/>
</dbReference>
<keyword evidence="3" id="KW-0238">DNA-binding</keyword>
<comment type="caution">
    <text evidence="9">The sequence shown here is derived from an EMBL/GenBank/DDBJ whole genome shotgun (WGS) entry which is preliminary data.</text>
</comment>
<dbReference type="PROSITE" id="PS01124">
    <property type="entry name" value="HTH_ARAC_FAMILY_2"/>
    <property type="match status" value="1"/>
</dbReference>
<evidence type="ECO:0000259" key="8">
    <source>
        <dbReference type="PROSITE" id="PS50110"/>
    </source>
</evidence>
<dbReference type="SMART" id="SM00448">
    <property type="entry name" value="REC"/>
    <property type="match status" value="1"/>
</dbReference>
<dbReference type="InterPro" id="IPR018062">
    <property type="entry name" value="HTH_AraC-typ_CS"/>
</dbReference>
<evidence type="ECO:0000256" key="3">
    <source>
        <dbReference type="ARBA" id="ARBA00023125"/>
    </source>
</evidence>
<feature type="domain" description="HTH araC/xylS-type" evidence="7">
    <location>
        <begin position="418"/>
        <end position="516"/>
    </location>
</feature>
<keyword evidence="10" id="KW-1185">Reference proteome</keyword>
<evidence type="ECO:0000313" key="9">
    <source>
        <dbReference type="EMBL" id="MCU6746118.1"/>
    </source>
</evidence>
<accession>A0ABT2T785</accession>
<dbReference type="InterPro" id="IPR009057">
    <property type="entry name" value="Homeodomain-like_sf"/>
</dbReference>
<dbReference type="SMART" id="SM00342">
    <property type="entry name" value="HTH_ARAC"/>
    <property type="match status" value="1"/>
</dbReference>